<protein>
    <submittedName>
        <fullName evidence="1">Uncharacterized protein</fullName>
    </submittedName>
</protein>
<dbReference type="Proteomes" id="UP001469553">
    <property type="component" value="Unassembled WGS sequence"/>
</dbReference>
<organism evidence="1 2">
    <name type="scientific">Ameca splendens</name>
    <dbReference type="NCBI Taxonomy" id="208324"/>
    <lineage>
        <taxon>Eukaryota</taxon>
        <taxon>Metazoa</taxon>
        <taxon>Chordata</taxon>
        <taxon>Craniata</taxon>
        <taxon>Vertebrata</taxon>
        <taxon>Euteleostomi</taxon>
        <taxon>Actinopterygii</taxon>
        <taxon>Neopterygii</taxon>
        <taxon>Teleostei</taxon>
        <taxon>Neoteleostei</taxon>
        <taxon>Acanthomorphata</taxon>
        <taxon>Ovalentaria</taxon>
        <taxon>Atherinomorphae</taxon>
        <taxon>Cyprinodontiformes</taxon>
        <taxon>Goodeidae</taxon>
        <taxon>Ameca</taxon>
    </lineage>
</organism>
<evidence type="ECO:0000313" key="1">
    <source>
        <dbReference type="EMBL" id="MEQ2293779.1"/>
    </source>
</evidence>
<name>A0ABV0YJB5_9TELE</name>
<evidence type="ECO:0000313" key="2">
    <source>
        <dbReference type="Proteomes" id="UP001469553"/>
    </source>
</evidence>
<gene>
    <name evidence="1" type="ORF">AMECASPLE_037047</name>
</gene>
<accession>A0ABV0YJB5</accession>
<comment type="caution">
    <text evidence="1">The sequence shown here is derived from an EMBL/GenBank/DDBJ whole genome shotgun (WGS) entry which is preliminary data.</text>
</comment>
<keyword evidence="2" id="KW-1185">Reference proteome</keyword>
<dbReference type="EMBL" id="JAHRIP010034308">
    <property type="protein sequence ID" value="MEQ2293779.1"/>
    <property type="molecule type" value="Genomic_DNA"/>
</dbReference>
<reference evidence="1 2" key="1">
    <citation type="submission" date="2021-06" db="EMBL/GenBank/DDBJ databases">
        <authorList>
            <person name="Palmer J.M."/>
        </authorList>
    </citation>
    <scope>NUCLEOTIDE SEQUENCE [LARGE SCALE GENOMIC DNA]</scope>
    <source>
        <strain evidence="1 2">AS_MEX2019</strain>
        <tissue evidence="1">Muscle</tissue>
    </source>
</reference>
<proteinExistence type="predicted"/>
<sequence>MCTQEGSQCSPGLLFQATGGKPAKIRAASGNLRRKAKPCLSYYTLYMNECWIHEEQNHYLSWLHVIAVIVVTFGSQLKSHVCLPARRHSGVVPLLSCSCLRPTWNEASSDSSSSWAEVEVSVTLKCVKSNNWQVYSSQSSMAGSQHSSWKHSQFI</sequence>